<dbReference type="CDD" id="cd06316">
    <property type="entry name" value="PBP1_ABC_sugar_binding-like"/>
    <property type="match status" value="1"/>
</dbReference>
<reference evidence="7 8" key="1">
    <citation type="submission" date="2019-01" db="EMBL/GenBank/DDBJ databases">
        <title>Bacillus sp. M5HDSG1-1, whole genome shotgun sequence.</title>
        <authorList>
            <person name="Tuo L."/>
        </authorList>
    </citation>
    <scope>NUCLEOTIDE SEQUENCE [LARGE SCALE GENOMIC DNA]</scope>
    <source>
        <strain evidence="7 8">M5HDSG1-1</strain>
    </source>
</reference>
<dbReference type="GO" id="GO:0030313">
    <property type="term" value="C:cell envelope"/>
    <property type="evidence" value="ECO:0007669"/>
    <property type="project" value="UniProtKB-SubCell"/>
</dbReference>
<dbReference type="InterPro" id="IPR028082">
    <property type="entry name" value="Peripla_BP_I"/>
</dbReference>
<accession>A0A437KAU3</accession>
<dbReference type="Proteomes" id="UP000288024">
    <property type="component" value="Unassembled WGS sequence"/>
</dbReference>
<dbReference type="Gene3D" id="3.40.50.2300">
    <property type="match status" value="2"/>
</dbReference>
<evidence type="ECO:0000256" key="3">
    <source>
        <dbReference type="ARBA" id="ARBA00022729"/>
    </source>
</evidence>
<dbReference type="EMBL" id="RZTZ01000004">
    <property type="protein sequence ID" value="RVT62572.1"/>
    <property type="molecule type" value="Genomic_DNA"/>
</dbReference>
<name>A0A437KAU3_9BACI</name>
<keyword evidence="8" id="KW-1185">Reference proteome</keyword>
<protein>
    <submittedName>
        <fullName evidence="7">Sugar ABC transporter substrate-binding protein</fullName>
    </submittedName>
</protein>
<evidence type="ECO:0000256" key="4">
    <source>
        <dbReference type="SAM" id="MobiDB-lite"/>
    </source>
</evidence>
<evidence type="ECO:0000259" key="6">
    <source>
        <dbReference type="Pfam" id="PF13407"/>
    </source>
</evidence>
<dbReference type="RefSeq" id="WP_127738523.1">
    <property type="nucleotide sequence ID" value="NZ_RZTZ01000004.1"/>
</dbReference>
<dbReference type="PANTHER" id="PTHR46847">
    <property type="entry name" value="D-ALLOSE-BINDING PERIPLASMIC PROTEIN-RELATED"/>
    <property type="match status" value="1"/>
</dbReference>
<evidence type="ECO:0000256" key="2">
    <source>
        <dbReference type="ARBA" id="ARBA00007639"/>
    </source>
</evidence>
<evidence type="ECO:0000256" key="1">
    <source>
        <dbReference type="ARBA" id="ARBA00004196"/>
    </source>
</evidence>
<gene>
    <name evidence="7" type="ORF">EM808_12365</name>
</gene>
<dbReference type="GO" id="GO:0030246">
    <property type="term" value="F:carbohydrate binding"/>
    <property type="evidence" value="ECO:0007669"/>
    <property type="project" value="UniProtKB-ARBA"/>
</dbReference>
<feature type="chain" id="PRO_5039597323" evidence="5">
    <location>
        <begin position="21"/>
        <end position="389"/>
    </location>
</feature>
<sequence length="389" mass="41240">MKKSFSITVLLLLILSVFLAGCGGNKPTSEQTSTKKNENYSETASGPLTINPKIPDVAVQDKGPNGEQAVSAKTLQLTEDELKKIKEGNYKAAIVMHYSGTDYMNAAVGAMKDTFKKMGVKIVAVTDAQFKAEKQVNDIETVLAKKPDIMISVPVDAVSTAPAYKKAVAQGVKLVFMDGAAQGLVAGKDYISIVSGDNMGNGATAADVMAEKLGGKGKVGIVYHDVNFFVTKNRSDAFEKRIKEKYPNIEIVVKSGITGPNQAEEVASAMLTRHHDIDGIFAPWDVPAEGVMAAARTAGRDDLVVTTVDLGTNVAISIAQDGIVKGLGAQLPYDQGVAQAILAGYALLGKEAPAYVASPSIKVTKENVLDEWKLIYGTEAPDTVKNAMK</sequence>
<dbReference type="Pfam" id="PF13407">
    <property type="entry name" value="Peripla_BP_4"/>
    <property type="match status" value="1"/>
</dbReference>
<dbReference type="InterPro" id="IPR025997">
    <property type="entry name" value="SBP_2_dom"/>
</dbReference>
<comment type="caution">
    <text evidence="7">The sequence shown here is derived from an EMBL/GenBank/DDBJ whole genome shotgun (WGS) entry which is preliminary data.</text>
</comment>
<evidence type="ECO:0000313" key="8">
    <source>
        <dbReference type="Proteomes" id="UP000288024"/>
    </source>
</evidence>
<feature type="domain" description="Periplasmic binding protein" evidence="6">
    <location>
        <begin position="93"/>
        <end position="350"/>
    </location>
</feature>
<keyword evidence="3 5" id="KW-0732">Signal</keyword>
<feature type="signal peptide" evidence="5">
    <location>
        <begin position="1"/>
        <end position="20"/>
    </location>
</feature>
<dbReference type="PROSITE" id="PS51257">
    <property type="entry name" value="PROKAR_LIPOPROTEIN"/>
    <property type="match status" value="1"/>
</dbReference>
<dbReference type="SUPFAM" id="SSF53822">
    <property type="entry name" value="Periplasmic binding protein-like I"/>
    <property type="match status" value="1"/>
</dbReference>
<dbReference type="AlphaFoldDB" id="A0A437KAU3"/>
<organism evidence="7 8">
    <name type="scientific">Niallia taxi</name>
    <dbReference type="NCBI Taxonomy" id="2499688"/>
    <lineage>
        <taxon>Bacteria</taxon>
        <taxon>Bacillati</taxon>
        <taxon>Bacillota</taxon>
        <taxon>Bacilli</taxon>
        <taxon>Bacillales</taxon>
        <taxon>Bacillaceae</taxon>
        <taxon>Niallia</taxon>
    </lineage>
</organism>
<evidence type="ECO:0000313" key="7">
    <source>
        <dbReference type="EMBL" id="RVT62572.1"/>
    </source>
</evidence>
<dbReference type="PANTHER" id="PTHR46847:SF1">
    <property type="entry name" value="D-ALLOSE-BINDING PERIPLASMIC PROTEIN-RELATED"/>
    <property type="match status" value="1"/>
</dbReference>
<comment type="subcellular location">
    <subcellularLocation>
        <location evidence="1">Cell envelope</location>
    </subcellularLocation>
</comment>
<feature type="region of interest" description="Disordered" evidence="4">
    <location>
        <begin position="26"/>
        <end position="47"/>
    </location>
</feature>
<proteinExistence type="inferred from homology"/>
<evidence type="ECO:0000256" key="5">
    <source>
        <dbReference type="SAM" id="SignalP"/>
    </source>
</evidence>
<comment type="similarity">
    <text evidence="2">Belongs to the bacterial solute-binding protein 2 family.</text>
</comment>